<keyword evidence="2" id="KW-1185">Reference proteome</keyword>
<evidence type="ECO:0008006" key="3">
    <source>
        <dbReference type="Google" id="ProtNLM"/>
    </source>
</evidence>
<gene>
    <name evidence="1" type="ORF">SAMN05216274_11945</name>
</gene>
<accession>A0ABY1EHK6</accession>
<evidence type="ECO:0000313" key="2">
    <source>
        <dbReference type="Proteomes" id="UP000199681"/>
    </source>
</evidence>
<reference evidence="1 2" key="1">
    <citation type="submission" date="2016-10" db="EMBL/GenBank/DDBJ databases">
        <authorList>
            <person name="Varghese N."/>
            <person name="Submissions S."/>
        </authorList>
    </citation>
    <scope>NUCLEOTIDE SEQUENCE [LARGE SCALE GENOMIC DNA]</scope>
    <source>
        <strain evidence="1 2">GMCC 1.11211</strain>
    </source>
</reference>
<comment type="caution">
    <text evidence="1">The sequence shown here is derived from an EMBL/GenBank/DDBJ whole genome shotgun (WGS) entry which is preliminary data.</text>
</comment>
<protein>
    <recommendedName>
        <fullName evidence="3">Prevent-host-death protein</fullName>
    </recommendedName>
</protein>
<organism evidence="1 2">
    <name type="scientific">Cryobacterium levicorallinum</name>
    <dbReference type="NCBI Taxonomy" id="995038"/>
    <lineage>
        <taxon>Bacteria</taxon>
        <taxon>Bacillati</taxon>
        <taxon>Actinomycetota</taxon>
        <taxon>Actinomycetes</taxon>
        <taxon>Micrococcales</taxon>
        <taxon>Microbacteriaceae</taxon>
        <taxon>Cryobacterium</taxon>
    </lineage>
</organism>
<evidence type="ECO:0000313" key="1">
    <source>
        <dbReference type="EMBL" id="SFH87952.1"/>
    </source>
</evidence>
<sequence>MYMTYSTYARMCARVHLRRKVEMPLVADYRTFTDVRSHLKEVFDATARGRTVTVQRDGQLSAVLPVDRLRTYFSRTVSPRVRVTREDDRTIALMEGRPFVSEGTNVDGALADLALSLREYAEDWDDRLERAPNHADNWALVQLIKLSTDEQLLEWLERGGE</sequence>
<dbReference type="Gene3D" id="3.30.160.620">
    <property type="match status" value="1"/>
</dbReference>
<dbReference type="Proteomes" id="UP000199681">
    <property type="component" value="Unassembled WGS sequence"/>
</dbReference>
<dbReference type="EMBL" id="FOPW01000019">
    <property type="protein sequence ID" value="SFH87952.1"/>
    <property type="molecule type" value="Genomic_DNA"/>
</dbReference>
<proteinExistence type="predicted"/>
<dbReference type="Gene3D" id="3.40.1620.10">
    <property type="entry name" value="YefM-like domain"/>
    <property type="match status" value="1"/>
</dbReference>
<name>A0ABY1EHK6_9MICO</name>